<dbReference type="Proteomes" id="UP000237752">
    <property type="component" value="Unassembled WGS sequence"/>
</dbReference>
<dbReference type="Gene3D" id="3.90.76.10">
    <property type="entry name" value="Dipeptide-binding Protein, Domain 1"/>
    <property type="match status" value="1"/>
</dbReference>
<evidence type="ECO:0000313" key="7">
    <source>
        <dbReference type="Proteomes" id="UP000237752"/>
    </source>
</evidence>
<feature type="signal peptide" evidence="4">
    <location>
        <begin position="1"/>
        <end position="29"/>
    </location>
</feature>
<dbReference type="PANTHER" id="PTHR30290">
    <property type="entry name" value="PERIPLASMIC BINDING COMPONENT OF ABC TRANSPORTER"/>
    <property type="match status" value="1"/>
</dbReference>
<dbReference type="Pfam" id="PF00496">
    <property type="entry name" value="SBP_bac_5"/>
    <property type="match status" value="1"/>
</dbReference>
<evidence type="ECO:0000259" key="5">
    <source>
        <dbReference type="Pfam" id="PF00496"/>
    </source>
</evidence>
<dbReference type="InterPro" id="IPR000914">
    <property type="entry name" value="SBP_5_dom"/>
</dbReference>
<comment type="caution">
    <text evidence="6">The sequence shown here is derived from an EMBL/GenBank/DDBJ whole genome shotgun (WGS) entry which is preliminary data.</text>
</comment>
<dbReference type="Gene3D" id="3.40.190.10">
    <property type="entry name" value="Periplasmic binding protein-like II"/>
    <property type="match status" value="1"/>
</dbReference>
<dbReference type="InterPro" id="IPR023765">
    <property type="entry name" value="SBP_5_CS"/>
</dbReference>
<keyword evidence="3 4" id="KW-0732">Signal</keyword>
<dbReference type="EMBL" id="PVUE01000001">
    <property type="protein sequence ID" value="PRZ44142.1"/>
    <property type="molecule type" value="Genomic_DNA"/>
</dbReference>
<dbReference type="Gene3D" id="3.10.105.10">
    <property type="entry name" value="Dipeptide-binding Protein, Domain 3"/>
    <property type="match status" value="1"/>
</dbReference>
<dbReference type="GO" id="GO:0042597">
    <property type="term" value="C:periplasmic space"/>
    <property type="evidence" value="ECO:0007669"/>
    <property type="project" value="UniProtKB-ARBA"/>
</dbReference>
<dbReference type="GO" id="GO:1904680">
    <property type="term" value="F:peptide transmembrane transporter activity"/>
    <property type="evidence" value="ECO:0007669"/>
    <property type="project" value="TreeGrafter"/>
</dbReference>
<dbReference type="GO" id="GO:0015833">
    <property type="term" value="P:peptide transport"/>
    <property type="evidence" value="ECO:0007669"/>
    <property type="project" value="TreeGrafter"/>
</dbReference>
<sequence length="526" mass="55805">MLSRSRFAMSAVAASLMLLSACGAPPDKAKSNDASLPSSIALEKDVDPNAEFSFGYTYPNSSLDPVKSASGQDQTYMYPIYDRLLYLTEDGKFEPMLATSWEESADKTALTLKLRDNLKFSDGVAFNAEAVKVNLDRAKGAGSKIAQEIATLTDVQVVDDLTVKLTVSSGLGALLTSLAARPGMIASPKAIAEGTMESAPAGIGPYVATDIVPGASISYKKSEGYWDPDAQKVATMAIKSMPEDQTRLNALKSGELSGIQVSPDQRSSAESTGATLISRPSYLVYFLAVNTSVAPFDDPSVRLAMNYLIDRKAIGDGLLGGSCTPQIQPWPESSVGYDKKIGDGLDVWPHDVKKAKDLLKKAGLTKGSKFKVVTTNLTTTVKILEVLQEQFKEAGLDIEAQPVPAGGITEHFAITKQTPVTLSAYTGSPDPAAVIDRNLLPESQYNPGGATSQNLIDTAVEGASATDPATRTATYSKFMDLFIKEPTSLMPICAAHSVMALADGVSNVTMPADAAYQFRGVAVKKK</sequence>
<dbReference type="GO" id="GO:0043190">
    <property type="term" value="C:ATP-binding cassette (ABC) transporter complex"/>
    <property type="evidence" value="ECO:0007669"/>
    <property type="project" value="InterPro"/>
</dbReference>
<gene>
    <name evidence="6" type="ORF">CLV47_101267</name>
</gene>
<evidence type="ECO:0000256" key="1">
    <source>
        <dbReference type="ARBA" id="ARBA00004193"/>
    </source>
</evidence>
<dbReference type="PIRSF" id="PIRSF002741">
    <property type="entry name" value="MppA"/>
    <property type="match status" value="1"/>
</dbReference>
<evidence type="ECO:0000256" key="3">
    <source>
        <dbReference type="ARBA" id="ARBA00022729"/>
    </source>
</evidence>
<dbReference type="PROSITE" id="PS51257">
    <property type="entry name" value="PROKAR_LIPOPROTEIN"/>
    <property type="match status" value="1"/>
</dbReference>
<dbReference type="AlphaFoldDB" id="A0A2T1A6A4"/>
<dbReference type="InterPro" id="IPR030678">
    <property type="entry name" value="Peptide/Ni-bd"/>
</dbReference>
<proteinExistence type="inferred from homology"/>
<feature type="chain" id="PRO_5015448923" evidence="4">
    <location>
        <begin position="30"/>
        <end position="526"/>
    </location>
</feature>
<name>A0A2T1A6A4_9ACTN</name>
<keyword evidence="7" id="KW-1185">Reference proteome</keyword>
<comment type="subcellular location">
    <subcellularLocation>
        <location evidence="1">Cell membrane</location>
        <topology evidence="1">Lipid-anchor</topology>
    </subcellularLocation>
</comment>
<dbReference type="InterPro" id="IPR039424">
    <property type="entry name" value="SBP_5"/>
</dbReference>
<dbReference type="OrthoDB" id="5240629at2"/>
<evidence type="ECO:0000256" key="2">
    <source>
        <dbReference type="ARBA" id="ARBA00005695"/>
    </source>
</evidence>
<evidence type="ECO:0000313" key="6">
    <source>
        <dbReference type="EMBL" id="PRZ44142.1"/>
    </source>
</evidence>
<protein>
    <submittedName>
        <fullName evidence="6">Peptide/nickel transport system substrate-binding protein</fullName>
    </submittedName>
</protein>
<evidence type="ECO:0000256" key="4">
    <source>
        <dbReference type="SAM" id="SignalP"/>
    </source>
</evidence>
<comment type="similarity">
    <text evidence="2">Belongs to the bacterial solute-binding protein 5 family.</text>
</comment>
<dbReference type="PROSITE" id="PS01040">
    <property type="entry name" value="SBP_BACTERIAL_5"/>
    <property type="match status" value="1"/>
</dbReference>
<dbReference type="PANTHER" id="PTHR30290:SF38">
    <property type="entry name" value="D,D-DIPEPTIDE-BINDING PERIPLASMIC PROTEIN DDPA-RELATED"/>
    <property type="match status" value="1"/>
</dbReference>
<organism evidence="6 7">
    <name type="scientific">Antricoccus suffuscus</name>
    <dbReference type="NCBI Taxonomy" id="1629062"/>
    <lineage>
        <taxon>Bacteria</taxon>
        <taxon>Bacillati</taxon>
        <taxon>Actinomycetota</taxon>
        <taxon>Actinomycetes</taxon>
        <taxon>Geodermatophilales</taxon>
        <taxon>Antricoccaceae</taxon>
        <taxon>Antricoccus</taxon>
    </lineage>
</organism>
<reference evidence="6 7" key="1">
    <citation type="submission" date="2018-03" db="EMBL/GenBank/DDBJ databases">
        <title>Genomic Encyclopedia of Archaeal and Bacterial Type Strains, Phase II (KMG-II): from individual species to whole genera.</title>
        <authorList>
            <person name="Goeker M."/>
        </authorList>
    </citation>
    <scope>NUCLEOTIDE SEQUENCE [LARGE SCALE GENOMIC DNA]</scope>
    <source>
        <strain evidence="6 7">DSM 100065</strain>
    </source>
</reference>
<feature type="domain" description="Solute-binding protein family 5" evidence="5">
    <location>
        <begin position="92"/>
        <end position="436"/>
    </location>
</feature>
<dbReference type="SUPFAM" id="SSF53850">
    <property type="entry name" value="Periplasmic binding protein-like II"/>
    <property type="match status" value="1"/>
</dbReference>
<accession>A0A2T1A6A4</accession>